<proteinExistence type="predicted"/>
<feature type="transmembrane region" description="Helical" evidence="1">
    <location>
        <begin position="46"/>
        <end position="65"/>
    </location>
</feature>
<dbReference type="EMBL" id="LR796336">
    <property type="protein sequence ID" value="CAB4137367.1"/>
    <property type="molecule type" value="Genomic_DNA"/>
</dbReference>
<accession>A0A6J5LWD0</accession>
<keyword evidence="1" id="KW-1133">Transmembrane helix</keyword>
<evidence type="ECO:0000256" key="1">
    <source>
        <dbReference type="SAM" id="Phobius"/>
    </source>
</evidence>
<gene>
    <name evidence="2" type="ORF">UFOVP319_27</name>
</gene>
<dbReference type="Pfam" id="PF25612">
    <property type="entry name" value="DUF7940"/>
    <property type="match status" value="1"/>
</dbReference>
<keyword evidence="1" id="KW-0472">Membrane</keyword>
<feature type="transmembrane region" description="Helical" evidence="1">
    <location>
        <begin position="12"/>
        <end position="31"/>
    </location>
</feature>
<name>A0A6J5LWD0_9CAUD</name>
<organism evidence="2">
    <name type="scientific">uncultured Caudovirales phage</name>
    <dbReference type="NCBI Taxonomy" id="2100421"/>
    <lineage>
        <taxon>Viruses</taxon>
        <taxon>Duplodnaviria</taxon>
        <taxon>Heunggongvirae</taxon>
        <taxon>Uroviricota</taxon>
        <taxon>Caudoviricetes</taxon>
        <taxon>Peduoviridae</taxon>
        <taxon>Maltschvirus</taxon>
        <taxon>Maltschvirus maltsch</taxon>
    </lineage>
</organism>
<protein>
    <recommendedName>
        <fullName evidence="3">Holin</fullName>
    </recommendedName>
</protein>
<evidence type="ECO:0000313" key="2">
    <source>
        <dbReference type="EMBL" id="CAB4137367.1"/>
    </source>
</evidence>
<evidence type="ECO:0008006" key="3">
    <source>
        <dbReference type="Google" id="ProtNLM"/>
    </source>
</evidence>
<dbReference type="InterPro" id="IPR057700">
    <property type="entry name" value="DUF7940"/>
</dbReference>
<reference evidence="2" key="1">
    <citation type="submission" date="2020-04" db="EMBL/GenBank/DDBJ databases">
        <authorList>
            <person name="Chiriac C."/>
            <person name="Salcher M."/>
            <person name="Ghai R."/>
            <person name="Kavagutti S V."/>
        </authorList>
    </citation>
    <scope>NUCLEOTIDE SEQUENCE</scope>
</reference>
<keyword evidence="1" id="KW-0812">Transmembrane</keyword>
<sequence>MKLIDNWKAAHKFASVRLAALAGVVVAYFAAYPDQWQAVLDSVPEAYRPLVGLLVFAMAGGSRVVTSGRANQPE</sequence>